<sequence length="90" mass="10510">MSNKLIDFARSFVESKINADKFSDSYILMWKEERDSNRLSIDGKEVDEASSGIFCLADCYNPEPDRENYEFDEIGLREEVKTTLKNFKLL</sequence>
<dbReference type="EMBL" id="MPUJ01000005">
    <property type="protein sequence ID" value="ONK06688.1"/>
    <property type="molecule type" value="Genomic_DNA"/>
</dbReference>
<dbReference type="SUPFAM" id="SSF101125">
    <property type="entry name" value="Colicin D immunity protein"/>
    <property type="match status" value="1"/>
</dbReference>
<evidence type="ECO:0000313" key="4">
    <source>
        <dbReference type="Proteomes" id="UP000189286"/>
    </source>
</evidence>
<dbReference type="Proteomes" id="UP001617689">
    <property type="component" value="Unassembled WGS sequence"/>
</dbReference>
<proteinExistence type="predicted"/>
<comment type="caution">
    <text evidence="3">The sequence shown here is derived from an EMBL/GenBank/DDBJ whole genome shotgun (WGS) entry which is preliminary data.</text>
</comment>
<dbReference type="RefSeq" id="WP_039361407.1">
    <property type="nucleotide sequence ID" value="NZ_CP097896.1"/>
</dbReference>
<evidence type="ECO:0000259" key="1">
    <source>
        <dbReference type="Pfam" id="PF09204"/>
    </source>
</evidence>
<dbReference type="InterPro" id="IPR036471">
    <property type="entry name" value="Colicin_D_sf"/>
</dbReference>
<feature type="domain" description="Colicin D immunity protein" evidence="1">
    <location>
        <begin position="1"/>
        <end position="85"/>
    </location>
</feature>
<accession>A0A1V2R473</accession>
<dbReference type="EMBL" id="JBIXLL010000002">
    <property type="protein sequence ID" value="MFJ5428740.1"/>
    <property type="molecule type" value="Genomic_DNA"/>
</dbReference>
<dbReference type="GO" id="GO:0015643">
    <property type="term" value="F:toxic substance binding"/>
    <property type="evidence" value="ECO:0007669"/>
    <property type="project" value="InterPro"/>
</dbReference>
<evidence type="ECO:0000313" key="5">
    <source>
        <dbReference type="Proteomes" id="UP001617689"/>
    </source>
</evidence>
<dbReference type="AlphaFoldDB" id="A0A1V2R473"/>
<keyword evidence="5" id="KW-1185">Reference proteome</keyword>
<reference evidence="2 5" key="3">
    <citation type="submission" date="2024-10" db="EMBL/GenBank/DDBJ databases">
        <authorList>
            <person name="Lu C.-H."/>
        </authorList>
    </citation>
    <scope>NUCLEOTIDE SEQUENCE [LARGE SCALE GENOMIC DNA]</scope>
    <source>
        <strain evidence="2 5">22ZTDG03-2</strain>
    </source>
</reference>
<reference evidence="3" key="1">
    <citation type="submission" date="2016-11" db="EMBL/GenBank/DDBJ databases">
        <authorList>
            <person name="Jaros S."/>
            <person name="Januszkiewicz K."/>
            <person name="Wedrychowicz H."/>
        </authorList>
    </citation>
    <scope>NUCLEOTIDE SEQUENCE [LARGE SCALE GENOMIC DNA]</scope>
    <source>
        <strain evidence="3">ICMP 9972</strain>
    </source>
</reference>
<dbReference type="GO" id="GO:0030153">
    <property type="term" value="P:bacteriocin immunity"/>
    <property type="evidence" value="ECO:0007669"/>
    <property type="project" value="InterPro"/>
</dbReference>
<protein>
    <submittedName>
        <fullName evidence="2">Colicin immunity domain-containing protein</fullName>
    </submittedName>
    <submittedName>
        <fullName evidence="3">Colicin-D</fullName>
    </submittedName>
</protein>
<organism evidence="3 4">
    <name type="scientific">Pectobacterium actinidiae</name>
    <dbReference type="NCBI Taxonomy" id="1507808"/>
    <lineage>
        <taxon>Bacteria</taxon>
        <taxon>Pseudomonadati</taxon>
        <taxon>Pseudomonadota</taxon>
        <taxon>Gammaproteobacteria</taxon>
        <taxon>Enterobacterales</taxon>
        <taxon>Pectobacteriaceae</taxon>
        <taxon>Pectobacterium</taxon>
    </lineage>
</organism>
<dbReference type="OrthoDB" id="8595941at2"/>
<dbReference type="Pfam" id="PF09204">
    <property type="entry name" value="Colicin_immun"/>
    <property type="match status" value="1"/>
</dbReference>
<dbReference type="InterPro" id="IPR015287">
    <property type="entry name" value="Colicin_D_immunity_dom"/>
</dbReference>
<name>A0A1V2R473_9GAMM</name>
<dbReference type="Gene3D" id="1.20.120.650">
    <property type="entry name" value="Colicin D"/>
    <property type="match status" value="1"/>
</dbReference>
<evidence type="ECO:0000313" key="3">
    <source>
        <dbReference type="EMBL" id="ONK06688.1"/>
    </source>
</evidence>
<dbReference type="Proteomes" id="UP000189286">
    <property type="component" value="Unassembled WGS sequence"/>
</dbReference>
<evidence type="ECO:0000313" key="2">
    <source>
        <dbReference type="EMBL" id="MFJ5428740.1"/>
    </source>
</evidence>
<reference evidence="4" key="2">
    <citation type="submission" date="2016-11" db="EMBL/GenBank/DDBJ databases">
        <authorList>
            <person name="Panda P."/>
            <person name="Visnovsky S."/>
            <person name="Pitman A."/>
        </authorList>
    </citation>
    <scope>NUCLEOTIDE SEQUENCE [LARGE SCALE GENOMIC DNA]</scope>
    <source>
        <strain evidence="4">ICMP 9972</strain>
    </source>
</reference>
<gene>
    <name evidence="2" type="ORF">ACIPUP_06210</name>
    <name evidence="3" type="ORF">BSK71_09740</name>
</gene>